<reference evidence="1 2" key="1">
    <citation type="submission" date="2018-08" db="EMBL/GenBank/DDBJ databases">
        <title>Draft genome sequence of Psychrilyobacter sp. strain SD5 isolated from Black Sea water.</title>
        <authorList>
            <person name="Yadav S."/>
            <person name="Villanueva L."/>
            <person name="Damste J.S.S."/>
        </authorList>
    </citation>
    <scope>NUCLEOTIDE SEQUENCE [LARGE SCALE GENOMIC DNA]</scope>
    <source>
        <strain evidence="1 2">SD5</strain>
    </source>
</reference>
<dbReference type="NCBIfam" id="NF040730">
    <property type="entry name" value="CxCC_doxin"/>
    <property type="match status" value="1"/>
</dbReference>
<name>A0ABX9KFP9_9FUSO</name>
<accession>A0ABX9KFP9</accession>
<evidence type="ECO:0000313" key="2">
    <source>
        <dbReference type="Proteomes" id="UP000263486"/>
    </source>
</evidence>
<keyword evidence="2" id="KW-1185">Reference proteome</keyword>
<protein>
    <submittedName>
        <fullName evidence="1">Uncharacterized protein</fullName>
    </submittedName>
</protein>
<organism evidence="1 2">
    <name type="scientific">Psychrilyobacter piezotolerans</name>
    <dbReference type="NCBI Taxonomy" id="2293438"/>
    <lineage>
        <taxon>Bacteria</taxon>
        <taxon>Fusobacteriati</taxon>
        <taxon>Fusobacteriota</taxon>
        <taxon>Fusobacteriia</taxon>
        <taxon>Fusobacteriales</taxon>
        <taxon>Fusobacteriaceae</taxon>
        <taxon>Psychrilyobacter</taxon>
    </lineage>
</organism>
<evidence type="ECO:0000313" key="1">
    <source>
        <dbReference type="EMBL" id="REI40413.1"/>
    </source>
</evidence>
<comment type="caution">
    <text evidence="1">The sequence shown here is derived from an EMBL/GenBank/DDBJ whole genome shotgun (WGS) entry which is preliminary data.</text>
</comment>
<gene>
    <name evidence="1" type="ORF">DYH56_11170</name>
</gene>
<sequence>MKDYAKKKGITAKIYKAGKDFGYLKKYGAVMKSILIINETKKYQTLSEEIIKKAIDEAV</sequence>
<dbReference type="Proteomes" id="UP000263486">
    <property type="component" value="Unassembled WGS sequence"/>
</dbReference>
<proteinExistence type="predicted"/>
<dbReference type="EMBL" id="QUAJ01000020">
    <property type="protein sequence ID" value="REI40413.1"/>
    <property type="molecule type" value="Genomic_DNA"/>
</dbReference>